<evidence type="ECO:0000256" key="1">
    <source>
        <dbReference type="SAM" id="MobiDB-lite"/>
    </source>
</evidence>
<dbReference type="EMBL" id="JAPFRF010000017">
    <property type="protein sequence ID" value="KAJ7308828.1"/>
    <property type="molecule type" value="Genomic_DNA"/>
</dbReference>
<protein>
    <submittedName>
        <fullName evidence="2">Uncharacterized protein</fullName>
    </submittedName>
</protein>
<accession>A0A9Q1AT94</accession>
<comment type="caution">
    <text evidence="2">The sequence shown here is derived from an EMBL/GenBank/DDBJ whole genome shotgun (WGS) entry which is preliminary data.</text>
</comment>
<proteinExistence type="predicted"/>
<reference evidence="2" key="1">
    <citation type="journal article" date="2023" name="DNA Res.">
        <title>Chromosome-level genome assembly of Phrynocephalus forsythii using third-generation DNA sequencing and Hi-C analysis.</title>
        <authorList>
            <person name="Qi Y."/>
            <person name="Zhao W."/>
            <person name="Zhao Y."/>
            <person name="Niu C."/>
            <person name="Cao S."/>
            <person name="Zhang Y."/>
        </authorList>
    </citation>
    <scope>NUCLEOTIDE SEQUENCE</scope>
    <source>
        <tissue evidence="2">Muscle</tissue>
    </source>
</reference>
<feature type="region of interest" description="Disordered" evidence="1">
    <location>
        <begin position="1"/>
        <end position="32"/>
    </location>
</feature>
<dbReference type="Proteomes" id="UP001142489">
    <property type="component" value="Unassembled WGS sequence"/>
</dbReference>
<sequence length="74" mass="8647">MRKCVFDGENSYFPGPSHQKGEEDHLGRGQSSPFFTYTNGSFLVKGYHKIIGRRRRSLRLAQNHCKLRHSLQWP</sequence>
<keyword evidence="3" id="KW-1185">Reference proteome</keyword>
<evidence type="ECO:0000313" key="3">
    <source>
        <dbReference type="Proteomes" id="UP001142489"/>
    </source>
</evidence>
<evidence type="ECO:0000313" key="2">
    <source>
        <dbReference type="EMBL" id="KAJ7308828.1"/>
    </source>
</evidence>
<organism evidence="2 3">
    <name type="scientific">Phrynocephalus forsythii</name>
    <dbReference type="NCBI Taxonomy" id="171643"/>
    <lineage>
        <taxon>Eukaryota</taxon>
        <taxon>Metazoa</taxon>
        <taxon>Chordata</taxon>
        <taxon>Craniata</taxon>
        <taxon>Vertebrata</taxon>
        <taxon>Euteleostomi</taxon>
        <taxon>Lepidosauria</taxon>
        <taxon>Squamata</taxon>
        <taxon>Bifurcata</taxon>
        <taxon>Unidentata</taxon>
        <taxon>Episquamata</taxon>
        <taxon>Toxicofera</taxon>
        <taxon>Iguania</taxon>
        <taxon>Acrodonta</taxon>
        <taxon>Agamidae</taxon>
        <taxon>Agaminae</taxon>
        <taxon>Phrynocephalus</taxon>
    </lineage>
</organism>
<dbReference type="AlphaFoldDB" id="A0A9Q1AT94"/>
<name>A0A9Q1AT94_9SAUR</name>
<gene>
    <name evidence="2" type="ORF">JRQ81_008097</name>
</gene>